<feature type="non-terminal residue" evidence="9">
    <location>
        <position position="1"/>
    </location>
</feature>
<comment type="cofactor">
    <cofactor evidence="1">
        <name>Mg(2+)</name>
        <dbReference type="ChEBI" id="CHEBI:18420"/>
    </cofactor>
</comment>
<keyword evidence="10" id="KW-1185">Reference proteome</keyword>
<comment type="similarity">
    <text evidence="2">Belongs to the Nudix hydrolase family. DIPP subfamily.</text>
</comment>
<protein>
    <recommendedName>
        <fullName evidence="3">diphosphoinositol-polyphosphate diphosphatase</fullName>
        <ecNumber evidence="3">3.6.1.52</ecNumber>
    </recommendedName>
</protein>
<keyword evidence="6" id="KW-0460">Magnesium</keyword>
<comment type="catalytic activity">
    <reaction evidence="7">
        <text>diphospho-myo-inositol polyphosphate + H2O = myo-inositol polyphosphate + phosphate.</text>
        <dbReference type="EC" id="3.6.1.52"/>
    </reaction>
</comment>
<dbReference type="InterPro" id="IPR047198">
    <property type="entry name" value="DDP-like_NUDIX"/>
</dbReference>
<feature type="domain" description="Nudix hydrolase" evidence="8">
    <location>
        <begin position="1"/>
        <end position="110"/>
    </location>
</feature>
<accession>A0ABY7FNA3</accession>
<evidence type="ECO:0000256" key="3">
    <source>
        <dbReference type="ARBA" id="ARBA00012527"/>
    </source>
</evidence>
<dbReference type="SUPFAM" id="SSF55811">
    <property type="entry name" value="Nudix"/>
    <property type="match status" value="1"/>
</dbReference>
<gene>
    <name evidence="9" type="ORF">MAR_037286</name>
</gene>
<reference evidence="9" key="1">
    <citation type="submission" date="2022-11" db="EMBL/GenBank/DDBJ databases">
        <title>Centuries of genome instability and evolution in soft-shell clam transmissible cancer (bioRxiv).</title>
        <authorList>
            <person name="Hart S.F.M."/>
            <person name="Yonemitsu M.A."/>
            <person name="Giersch R.M."/>
            <person name="Beal B.F."/>
            <person name="Arriagada G."/>
            <person name="Davis B.W."/>
            <person name="Ostrander E.A."/>
            <person name="Goff S.P."/>
            <person name="Metzger M.J."/>
        </authorList>
    </citation>
    <scope>NUCLEOTIDE SEQUENCE</scope>
    <source>
        <strain evidence="9">MELC-2E11</strain>
        <tissue evidence="9">Siphon/mantle</tissue>
    </source>
</reference>
<evidence type="ECO:0000256" key="7">
    <source>
        <dbReference type="ARBA" id="ARBA00033994"/>
    </source>
</evidence>
<evidence type="ECO:0000259" key="8">
    <source>
        <dbReference type="PROSITE" id="PS51462"/>
    </source>
</evidence>
<sequence length="119" mass="13460">ILLVSSSKHIDRWVVPGGGIEPSEEPKLAAVREALEEAGAQGRLIRQLGVFENSEKKHRTNLYAFIVSDLLDEWDDGKVMGRRRQWFSIMEAKDMLSHKPVQVTYLDGIARGLNGFVKR</sequence>
<dbReference type="Proteomes" id="UP001164746">
    <property type="component" value="Chromosome 13"/>
</dbReference>
<dbReference type="CDD" id="cd04666">
    <property type="entry name" value="NUDIX_DIPP2_like_Nudt4"/>
    <property type="match status" value="1"/>
</dbReference>
<evidence type="ECO:0000256" key="5">
    <source>
        <dbReference type="ARBA" id="ARBA00022801"/>
    </source>
</evidence>
<dbReference type="EC" id="3.6.1.52" evidence="3"/>
<dbReference type="EMBL" id="CP111024">
    <property type="protein sequence ID" value="WAR23617.1"/>
    <property type="molecule type" value="Genomic_DNA"/>
</dbReference>
<evidence type="ECO:0000256" key="1">
    <source>
        <dbReference type="ARBA" id="ARBA00001946"/>
    </source>
</evidence>
<name>A0ABY7FNA3_MYAAR</name>
<evidence type="ECO:0000256" key="4">
    <source>
        <dbReference type="ARBA" id="ARBA00022723"/>
    </source>
</evidence>
<dbReference type="InterPro" id="IPR015797">
    <property type="entry name" value="NUDIX_hydrolase-like_dom_sf"/>
</dbReference>
<dbReference type="PROSITE" id="PS51462">
    <property type="entry name" value="NUDIX"/>
    <property type="match status" value="1"/>
</dbReference>
<keyword evidence="4" id="KW-0479">Metal-binding</keyword>
<dbReference type="PROSITE" id="PS00893">
    <property type="entry name" value="NUDIX_BOX"/>
    <property type="match status" value="1"/>
</dbReference>
<dbReference type="PANTHER" id="PTHR12629:SF0">
    <property type="entry name" value="DIPHOSPHOINOSITOL-POLYPHOSPHATE DIPHOSPHATASE"/>
    <property type="match status" value="1"/>
</dbReference>
<proteinExistence type="inferred from homology"/>
<dbReference type="InterPro" id="IPR020084">
    <property type="entry name" value="NUDIX_hydrolase_CS"/>
</dbReference>
<evidence type="ECO:0000256" key="6">
    <source>
        <dbReference type="ARBA" id="ARBA00022842"/>
    </source>
</evidence>
<keyword evidence="5" id="KW-0378">Hydrolase</keyword>
<evidence type="ECO:0000313" key="10">
    <source>
        <dbReference type="Proteomes" id="UP001164746"/>
    </source>
</evidence>
<evidence type="ECO:0000256" key="2">
    <source>
        <dbReference type="ARBA" id="ARBA00008266"/>
    </source>
</evidence>
<evidence type="ECO:0000313" key="9">
    <source>
        <dbReference type="EMBL" id="WAR23617.1"/>
    </source>
</evidence>
<dbReference type="PANTHER" id="PTHR12629">
    <property type="entry name" value="DIPHOSPHOINOSITOL POLYPHOSPHATE PHOSPHOHYDROLASE"/>
    <property type="match status" value="1"/>
</dbReference>
<dbReference type="Pfam" id="PF00293">
    <property type="entry name" value="NUDIX"/>
    <property type="match status" value="1"/>
</dbReference>
<dbReference type="InterPro" id="IPR000086">
    <property type="entry name" value="NUDIX_hydrolase_dom"/>
</dbReference>
<dbReference type="Gene3D" id="3.90.79.10">
    <property type="entry name" value="Nucleoside Triphosphate Pyrophosphohydrolase"/>
    <property type="match status" value="1"/>
</dbReference>
<organism evidence="9 10">
    <name type="scientific">Mya arenaria</name>
    <name type="common">Soft-shell clam</name>
    <dbReference type="NCBI Taxonomy" id="6604"/>
    <lineage>
        <taxon>Eukaryota</taxon>
        <taxon>Metazoa</taxon>
        <taxon>Spiralia</taxon>
        <taxon>Lophotrochozoa</taxon>
        <taxon>Mollusca</taxon>
        <taxon>Bivalvia</taxon>
        <taxon>Autobranchia</taxon>
        <taxon>Heteroconchia</taxon>
        <taxon>Euheterodonta</taxon>
        <taxon>Imparidentia</taxon>
        <taxon>Neoheterodontei</taxon>
        <taxon>Myida</taxon>
        <taxon>Myoidea</taxon>
        <taxon>Myidae</taxon>
        <taxon>Mya</taxon>
    </lineage>
</organism>